<evidence type="ECO:0000256" key="1">
    <source>
        <dbReference type="ARBA" id="ARBA00004651"/>
    </source>
</evidence>
<evidence type="ECO:0000256" key="4">
    <source>
        <dbReference type="ARBA" id="ARBA00022989"/>
    </source>
</evidence>
<comment type="subcellular location">
    <subcellularLocation>
        <location evidence="1">Cell membrane</location>
        <topology evidence="1">Multi-pass membrane protein</topology>
    </subcellularLocation>
</comment>
<reference evidence="8 9" key="1">
    <citation type="submission" date="2021-01" db="EMBL/GenBank/DDBJ databases">
        <title>Whole genome shotgun sequence of Plantactinospora mayteni NBRC 109088.</title>
        <authorList>
            <person name="Komaki H."/>
            <person name="Tamura T."/>
        </authorList>
    </citation>
    <scope>NUCLEOTIDE SEQUENCE [LARGE SCALE GENOMIC DNA]</scope>
    <source>
        <strain evidence="8 9">NBRC 109088</strain>
    </source>
</reference>
<feature type="transmembrane region" description="Helical" evidence="6">
    <location>
        <begin position="21"/>
        <end position="43"/>
    </location>
</feature>
<keyword evidence="3 6" id="KW-0812">Transmembrane</keyword>
<dbReference type="RefSeq" id="WP_203862429.1">
    <property type="nucleotide sequence ID" value="NZ_BAAAZQ010000035.1"/>
</dbReference>
<evidence type="ECO:0000313" key="9">
    <source>
        <dbReference type="Proteomes" id="UP000621500"/>
    </source>
</evidence>
<evidence type="ECO:0000259" key="7">
    <source>
        <dbReference type="Pfam" id="PF02687"/>
    </source>
</evidence>
<feature type="transmembrane region" description="Helical" evidence="6">
    <location>
        <begin position="454"/>
        <end position="480"/>
    </location>
</feature>
<feature type="domain" description="ABC3 transporter permease C-terminal" evidence="7">
    <location>
        <begin position="786"/>
        <end position="904"/>
    </location>
</feature>
<dbReference type="Proteomes" id="UP000621500">
    <property type="component" value="Unassembled WGS sequence"/>
</dbReference>
<feature type="transmembrane region" description="Helical" evidence="6">
    <location>
        <begin position="784"/>
        <end position="808"/>
    </location>
</feature>
<organism evidence="8 9">
    <name type="scientific">Plantactinospora mayteni</name>
    <dbReference type="NCBI Taxonomy" id="566021"/>
    <lineage>
        <taxon>Bacteria</taxon>
        <taxon>Bacillati</taxon>
        <taxon>Actinomycetota</taxon>
        <taxon>Actinomycetes</taxon>
        <taxon>Micromonosporales</taxon>
        <taxon>Micromonosporaceae</taxon>
        <taxon>Plantactinospora</taxon>
    </lineage>
</organism>
<evidence type="ECO:0000256" key="5">
    <source>
        <dbReference type="ARBA" id="ARBA00023136"/>
    </source>
</evidence>
<dbReference type="InterPro" id="IPR038766">
    <property type="entry name" value="Membrane_comp_ABC_pdt"/>
</dbReference>
<feature type="transmembrane region" description="Helical" evidence="6">
    <location>
        <begin position="501"/>
        <end position="523"/>
    </location>
</feature>
<feature type="transmembrane region" description="Helical" evidence="6">
    <location>
        <begin position="880"/>
        <end position="902"/>
    </location>
</feature>
<feature type="transmembrane region" description="Helical" evidence="6">
    <location>
        <begin position="428"/>
        <end position="448"/>
    </location>
</feature>
<evidence type="ECO:0000256" key="2">
    <source>
        <dbReference type="ARBA" id="ARBA00022475"/>
    </source>
</evidence>
<dbReference type="InterPro" id="IPR003838">
    <property type="entry name" value="ABC3_permease_C"/>
</dbReference>
<name>A0ABQ4F2Q8_9ACTN</name>
<sequence>MTGWRAALRVARREARRARGRSALVIAMIALPVAVMAFASVTYDSFTLRPDEEADRLMGAGQAAMRWPQEDPLYQDPAELSYISAPQTVPTGPTGPTAPEEPEAAPTLPRLLALLPTGSRVISDHTGRLTVHTATGIGVVATRTLDYSDPLARGLLRPVAGRPPVAADEVALTPAATARLGTRLGGTVRLADGSRTLRVVGLVEDPTDIRATAIVVHPGGLPQGMLPVDPREVTWLVATPSPLTWNQVKQLNTRGVVAVSRHVLAHPPSVDERYPEFPRDDDSEAGILMLIAGLAILEIVLLAGPAFAVSARRRRRDLALVAAAGGTPAQVRRIVLADGVVLGAVAAAAGVLLGVAVAASGRLWLEEHLTHVRSGALRVFPLALAVLAGVAVVTGVLAALVPAWISSRQDVVAALAGRRGITRSRRRWVVLGTALGAAGAATAAVGAWGVDAPLVLAGLVTAELGLVLCTPAIVGLVTRFGRFLPLAPRIALRDTSRNRTAAAPAISAVMAAAMASLAVGVVLTASDARARADYRPLGRAGDVFVLATDPGQKARPSGAFAMPPEVSSALRSTLPVTQIYQIGETTCATQKCLVFARTPPERRCPYANLDQGRDPTAAEQRAARRDARCDGVDIQYDYFGGAFSSNVGMTFVIDPEAVGALVDIPAEEAAQVAAAMRAGAVVVDDPRQLDNGRVTLEVHTGPSREEIRTITAPGFAFAHPPRTPLALLSPDTARSLGLSGTTLVTLATTSRVPTVAEQDRLRAALGNEYDVVVERHPQPNRASLLVLAIVAGVITLGAAAIATGLAAADGRADLATLAAVGASPWVRRALSLSQAGVIAGLGSVLGGIAGLGASTAVLAADNRNFDNIWPVPTPYPIAVPWLNVTIALLVVPVVAMLGAGLLTRSRLPIERRL</sequence>
<feature type="transmembrane region" description="Helical" evidence="6">
    <location>
        <begin position="379"/>
        <end position="407"/>
    </location>
</feature>
<gene>
    <name evidence="8" type="ORF">Pma05_77070</name>
</gene>
<keyword evidence="2" id="KW-1003">Cell membrane</keyword>
<protein>
    <recommendedName>
        <fullName evidence="7">ABC3 transporter permease C-terminal domain-containing protein</fullName>
    </recommendedName>
</protein>
<feature type="transmembrane region" description="Helical" evidence="6">
    <location>
        <begin position="340"/>
        <end position="359"/>
    </location>
</feature>
<comment type="caution">
    <text evidence="8">The sequence shown here is derived from an EMBL/GenBank/DDBJ whole genome shotgun (WGS) entry which is preliminary data.</text>
</comment>
<evidence type="ECO:0000256" key="6">
    <source>
        <dbReference type="SAM" id="Phobius"/>
    </source>
</evidence>
<proteinExistence type="predicted"/>
<evidence type="ECO:0000313" key="8">
    <source>
        <dbReference type="EMBL" id="GIH01135.1"/>
    </source>
</evidence>
<keyword evidence="4 6" id="KW-1133">Transmembrane helix</keyword>
<feature type="transmembrane region" description="Helical" evidence="6">
    <location>
        <begin position="287"/>
        <end position="309"/>
    </location>
</feature>
<keyword evidence="9" id="KW-1185">Reference proteome</keyword>
<dbReference type="Pfam" id="PF02687">
    <property type="entry name" value="FtsX"/>
    <property type="match status" value="2"/>
</dbReference>
<feature type="domain" description="ABC3 transporter permease C-terminal" evidence="7">
    <location>
        <begin position="290"/>
        <end position="409"/>
    </location>
</feature>
<evidence type="ECO:0000256" key="3">
    <source>
        <dbReference type="ARBA" id="ARBA00022692"/>
    </source>
</evidence>
<accession>A0ABQ4F2Q8</accession>
<dbReference type="EMBL" id="BONX01000065">
    <property type="protein sequence ID" value="GIH01135.1"/>
    <property type="molecule type" value="Genomic_DNA"/>
</dbReference>
<dbReference type="PANTHER" id="PTHR30287:SF1">
    <property type="entry name" value="INNER MEMBRANE PROTEIN"/>
    <property type="match status" value="1"/>
</dbReference>
<feature type="transmembrane region" description="Helical" evidence="6">
    <location>
        <begin position="837"/>
        <end position="860"/>
    </location>
</feature>
<keyword evidence="5 6" id="KW-0472">Membrane</keyword>
<dbReference type="PANTHER" id="PTHR30287">
    <property type="entry name" value="MEMBRANE COMPONENT OF PREDICTED ABC SUPERFAMILY METABOLITE UPTAKE TRANSPORTER"/>
    <property type="match status" value="1"/>
</dbReference>